<dbReference type="GeneID" id="93485219"/>
<protein>
    <submittedName>
        <fullName evidence="8">Putative resistance-associated DNA invertase</fullName>
    </submittedName>
    <submittedName>
        <fullName evidence="12">Site-specific integrase</fullName>
    </submittedName>
    <submittedName>
        <fullName evidence="13">Site-specific recombinase XerD</fullName>
    </submittedName>
</protein>
<dbReference type="InterPro" id="IPR044068">
    <property type="entry name" value="CB"/>
</dbReference>
<sequence>MASIKLKFRTSSVQEKEGRLYYQVIHNRVARQIHTEYRIYSSEWDADHSNIILPTSVTPQRQAYLLSLKDTLDADRKKLLLVIARLDKEGQSYTADTVVDNFHEGKELHGIIGYTLELNEKLRRIGKKRMVARYKTTLNSLQRYLKGGDVPLEEVDGTTIQGYEQWLKDSGLCRNTTSFYIRNLRTIYNHAVDDGLVISSSPFKHVYTGIDKTVKRALPLEIIKQLKELDLSLNPRLELARDMFLFSFYTRGMSFIDMAQLTPSNLHGSTLIYRRQKTSQQLHIKWEPAMQEIVAKYKTDDSPYLLPIAKGEGAIFWRQYKNAYSRITKQLKKIGEMIGLSVPLTTYVARHSWASIAKSKNVPVSTISEALGHDSEKTTQIYLSSLDTSVVDNANNLIINSL</sequence>
<evidence type="ECO:0000313" key="11">
    <source>
        <dbReference type="EMBL" id="KAB6424188.1"/>
    </source>
</evidence>
<evidence type="ECO:0000256" key="2">
    <source>
        <dbReference type="ARBA" id="ARBA00022908"/>
    </source>
</evidence>
<reference evidence="13" key="2">
    <citation type="submission" date="2016-10" db="EMBL/GenBank/DDBJ databases">
        <authorList>
            <person name="de Groot N.N."/>
        </authorList>
    </citation>
    <scope>NUCLEOTIDE SEQUENCE [LARGE SCALE GENOMIC DNA]</scope>
    <source>
        <strain evidence="13">NLAE-zl-C202</strain>
    </source>
</reference>
<dbReference type="InterPro" id="IPR011010">
    <property type="entry name" value="DNA_brk_join_enz"/>
</dbReference>
<dbReference type="GO" id="GO:0003677">
    <property type="term" value="F:DNA binding"/>
    <property type="evidence" value="ECO:0007669"/>
    <property type="project" value="UniProtKB-UniRule"/>
</dbReference>
<dbReference type="EMBL" id="WDES01000077">
    <property type="protein sequence ID" value="KAB6080227.1"/>
    <property type="molecule type" value="Genomic_DNA"/>
</dbReference>
<dbReference type="EMBL" id="FOUM01000008">
    <property type="protein sequence ID" value="SFM65509.1"/>
    <property type="molecule type" value="Genomic_DNA"/>
</dbReference>
<evidence type="ECO:0000313" key="16">
    <source>
        <dbReference type="Proteomes" id="UP000435059"/>
    </source>
</evidence>
<dbReference type="Proteomes" id="UP000284417">
    <property type="component" value="Unassembled WGS sequence"/>
</dbReference>
<dbReference type="Gene3D" id="1.10.443.10">
    <property type="entry name" value="Intergrase catalytic core"/>
    <property type="match status" value="1"/>
</dbReference>
<dbReference type="SUPFAM" id="SSF56349">
    <property type="entry name" value="DNA breaking-rejoining enzymes"/>
    <property type="match status" value="1"/>
</dbReference>
<dbReference type="Gene3D" id="1.10.150.130">
    <property type="match status" value="1"/>
</dbReference>
<comment type="similarity">
    <text evidence="1">Belongs to the 'phage' integrase family.</text>
</comment>
<reference evidence="14" key="1">
    <citation type="submission" date="2016-10" db="EMBL/GenBank/DDBJ databases">
        <authorList>
            <person name="Varghese N."/>
            <person name="Submissions S."/>
        </authorList>
    </citation>
    <scope>NUCLEOTIDE SEQUENCE [LARGE SCALE GENOMIC DNA]</scope>
    <source>
        <strain evidence="14">NLAE-zl-C202</strain>
    </source>
</reference>
<dbReference type="GO" id="GO:0006310">
    <property type="term" value="P:DNA recombination"/>
    <property type="evidence" value="ECO:0007669"/>
    <property type="project" value="UniProtKB-KW"/>
</dbReference>
<dbReference type="PANTHER" id="PTHR30349">
    <property type="entry name" value="PHAGE INTEGRASE-RELATED"/>
    <property type="match status" value="1"/>
</dbReference>
<dbReference type="PANTHER" id="PTHR30349:SF64">
    <property type="entry name" value="PROPHAGE INTEGRASE INTD-RELATED"/>
    <property type="match status" value="1"/>
</dbReference>
<dbReference type="Proteomes" id="UP000487596">
    <property type="component" value="Unassembled WGS sequence"/>
</dbReference>
<dbReference type="InterPro" id="IPR002104">
    <property type="entry name" value="Integrase_catalytic"/>
</dbReference>
<keyword evidence="2" id="KW-0229">DNA integration</keyword>
<evidence type="ECO:0000313" key="9">
    <source>
        <dbReference type="EMBL" id="KAB6080227.1"/>
    </source>
</evidence>
<dbReference type="EMBL" id="WDER01000070">
    <property type="protein sequence ID" value="KAB6079374.1"/>
    <property type="molecule type" value="Genomic_DNA"/>
</dbReference>
<reference evidence="12 15" key="3">
    <citation type="submission" date="2018-08" db="EMBL/GenBank/DDBJ databases">
        <title>A genome reference for cultivated species of the human gut microbiota.</title>
        <authorList>
            <person name="Zou Y."/>
            <person name="Xue W."/>
            <person name="Luo G."/>
        </authorList>
    </citation>
    <scope>NUCLEOTIDE SEQUENCE [LARGE SCALE GENOMIC DNA]</scope>
    <source>
        <strain evidence="12 15">AF39-6AC</strain>
    </source>
</reference>
<evidence type="ECO:0000259" key="6">
    <source>
        <dbReference type="PROSITE" id="PS51898"/>
    </source>
</evidence>
<dbReference type="EMBL" id="WDCG01000008">
    <property type="protein sequence ID" value="KAB6424188.1"/>
    <property type="molecule type" value="Genomic_DNA"/>
</dbReference>
<dbReference type="PROSITE" id="PS51900">
    <property type="entry name" value="CB"/>
    <property type="match status" value="1"/>
</dbReference>
<accession>A0A1I4SM56</accession>
<dbReference type="Proteomes" id="UP000183766">
    <property type="component" value="Unassembled WGS sequence"/>
</dbReference>
<evidence type="ECO:0000256" key="3">
    <source>
        <dbReference type="ARBA" id="ARBA00023125"/>
    </source>
</evidence>
<evidence type="ECO:0000313" key="10">
    <source>
        <dbReference type="EMBL" id="KAB6139889.1"/>
    </source>
</evidence>
<dbReference type="GO" id="GO:0015074">
    <property type="term" value="P:DNA integration"/>
    <property type="evidence" value="ECO:0007669"/>
    <property type="project" value="UniProtKB-KW"/>
</dbReference>
<evidence type="ECO:0000259" key="7">
    <source>
        <dbReference type="PROSITE" id="PS51900"/>
    </source>
</evidence>
<evidence type="ECO:0000313" key="12">
    <source>
        <dbReference type="EMBL" id="RHK96240.1"/>
    </source>
</evidence>
<dbReference type="EMBL" id="WDEH01000010">
    <property type="protein sequence ID" value="KAB6139889.1"/>
    <property type="molecule type" value="Genomic_DNA"/>
</dbReference>
<dbReference type="EMBL" id="QROC01000014">
    <property type="protein sequence ID" value="RHK96240.1"/>
    <property type="molecule type" value="Genomic_DNA"/>
</dbReference>
<evidence type="ECO:0000313" key="15">
    <source>
        <dbReference type="Proteomes" id="UP000284417"/>
    </source>
</evidence>
<keyword evidence="4" id="KW-0233">DNA recombination</keyword>
<dbReference type="InterPro" id="IPR050090">
    <property type="entry name" value="Tyrosine_recombinase_XerCD"/>
</dbReference>
<feature type="domain" description="Core-binding (CB)" evidence="7">
    <location>
        <begin position="93"/>
        <end position="192"/>
    </location>
</feature>
<dbReference type="Pfam" id="PF13102">
    <property type="entry name" value="Phage_int_SAM_5"/>
    <property type="match status" value="1"/>
</dbReference>
<evidence type="ECO:0000313" key="14">
    <source>
        <dbReference type="Proteomes" id="UP000183766"/>
    </source>
</evidence>
<keyword evidence="3 5" id="KW-0238">DNA-binding</keyword>
<dbReference type="AlphaFoldDB" id="A0A1I4SM56"/>
<dbReference type="Proteomes" id="UP000471447">
    <property type="component" value="Unassembled WGS sequence"/>
</dbReference>
<evidence type="ECO:0000256" key="4">
    <source>
        <dbReference type="ARBA" id="ARBA00023172"/>
    </source>
</evidence>
<evidence type="ECO:0000256" key="1">
    <source>
        <dbReference type="ARBA" id="ARBA00008857"/>
    </source>
</evidence>
<reference evidence="16 17" key="4">
    <citation type="journal article" date="2019" name="Nat. Med.">
        <title>A library of human gut bacterial isolates paired with longitudinal multiomics data enables mechanistic microbiome research.</title>
        <authorList>
            <person name="Poyet M."/>
            <person name="Groussin M."/>
            <person name="Gibbons S.M."/>
            <person name="Avila-Pacheco J."/>
            <person name="Jiang X."/>
            <person name="Kearney S.M."/>
            <person name="Perrotta A.R."/>
            <person name="Berdy B."/>
            <person name="Zhao S."/>
            <person name="Lieberman T.D."/>
            <person name="Swanson P.K."/>
            <person name="Smith M."/>
            <person name="Roesemann S."/>
            <person name="Alexander J.E."/>
            <person name="Rich S.A."/>
            <person name="Livny J."/>
            <person name="Vlamakis H."/>
            <person name="Clish C."/>
            <person name="Bullock K."/>
            <person name="Deik A."/>
            <person name="Scott J."/>
            <person name="Pierce K.A."/>
            <person name="Xavier R.J."/>
            <person name="Alm E.J."/>
        </authorList>
    </citation>
    <scope>NUCLEOTIDE SEQUENCE [LARGE SCALE GENOMIC DNA]</scope>
    <source>
        <strain evidence="10 19">BIOML-A62</strain>
        <strain evidence="11 17">BIOML-A7</strain>
        <strain evidence="8 18">BIOML-A73</strain>
        <strain evidence="9 16">BIOML-A74</strain>
    </source>
</reference>
<evidence type="ECO:0000313" key="8">
    <source>
        <dbReference type="EMBL" id="KAB6079374.1"/>
    </source>
</evidence>
<dbReference type="Proteomes" id="UP000435059">
    <property type="component" value="Unassembled WGS sequence"/>
</dbReference>
<gene>
    <name evidence="12" type="ORF">DW042_12655</name>
    <name evidence="10" type="ORF">GA424_08555</name>
    <name evidence="8" type="ORF">GA560_19885</name>
    <name evidence="9" type="ORF">GA574_26795</name>
    <name evidence="11" type="ORF">GAZ26_09330</name>
    <name evidence="13" type="ORF">SAMN05216250_10870</name>
</gene>
<evidence type="ECO:0000256" key="5">
    <source>
        <dbReference type="PROSITE-ProRule" id="PRU01248"/>
    </source>
</evidence>
<dbReference type="Pfam" id="PF00589">
    <property type="entry name" value="Phage_integrase"/>
    <property type="match status" value="1"/>
</dbReference>
<dbReference type="PROSITE" id="PS51898">
    <property type="entry name" value="TYR_RECOMBINASE"/>
    <property type="match status" value="1"/>
</dbReference>
<evidence type="ECO:0000313" key="13">
    <source>
        <dbReference type="EMBL" id="SFM65509.1"/>
    </source>
</evidence>
<dbReference type="Proteomes" id="UP000474077">
    <property type="component" value="Unassembled WGS sequence"/>
</dbReference>
<evidence type="ECO:0000313" key="19">
    <source>
        <dbReference type="Proteomes" id="UP000487596"/>
    </source>
</evidence>
<dbReference type="RefSeq" id="WP_005816149.1">
    <property type="nucleotide sequence ID" value="NZ_BAABZH010000001.1"/>
</dbReference>
<evidence type="ECO:0000313" key="17">
    <source>
        <dbReference type="Proteomes" id="UP000471447"/>
    </source>
</evidence>
<feature type="domain" description="Tyr recombinase" evidence="6">
    <location>
        <begin position="213"/>
        <end position="396"/>
    </location>
</feature>
<evidence type="ECO:0000313" key="18">
    <source>
        <dbReference type="Proteomes" id="UP000474077"/>
    </source>
</evidence>
<name>A0A1I4SM56_9BACE</name>
<proteinExistence type="inferred from homology"/>
<organism evidence="13 14">
    <name type="scientific">Bacteroides xylanisolvens</name>
    <dbReference type="NCBI Taxonomy" id="371601"/>
    <lineage>
        <taxon>Bacteria</taxon>
        <taxon>Pseudomonadati</taxon>
        <taxon>Bacteroidota</taxon>
        <taxon>Bacteroidia</taxon>
        <taxon>Bacteroidales</taxon>
        <taxon>Bacteroidaceae</taxon>
        <taxon>Bacteroides</taxon>
    </lineage>
</organism>
<keyword evidence="16" id="KW-1185">Reference proteome</keyword>
<dbReference type="InterPro" id="IPR025269">
    <property type="entry name" value="SAM-like_dom"/>
</dbReference>
<dbReference type="InterPro" id="IPR013762">
    <property type="entry name" value="Integrase-like_cat_sf"/>
</dbReference>
<dbReference type="InterPro" id="IPR010998">
    <property type="entry name" value="Integrase_recombinase_N"/>
</dbReference>
<dbReference type="CDD" id="cd01185">
    <property type="entry name" value="INTN1_C_like"/>
    <property type="match status" value="1"/>
</dbReference>